<dbReference type="PROSITE" id="PS50048">
    <property type="entry name" value="ZN2_CY6_FUNGAL_2"/>
    <property type="match status" value="1"/>
</dbReference>
<dbReference type="AlphaFoldDB" id="A0AAW2Z8E2"/>
<proteinExistence type="predicted"/>
<dbReference type="InterPro" id="IPR001138">
    <property type="entry name" value="Zn2Cys6_DnaBD"/>
</dbReference>
<organism evidence="2 3">
    <name type="scientific">Acrasis kona</name>
    <dbReference type="NCBI Taxonomy" id="1008807"/>
    <lineage>
        <taxon>Eukaryota</taxon>
        <taxon>Discoba</taxon>
        <taxon>Heterolobosea</taxon>
        <taxon>Tetramitia</taxon>
        <taxon>Eutetramitia</taxon>
        <taxon>Acrasidae</taxon>
        <taxon>Acrasis</taxon>
    </lineage>
</organism>
<dbReference type="Gene3D" id="4.10.240.10">
    <property type="entry name" value="Zn(2)-C6 fungal-type DNA-binding domain"/>
    <property type="match status" value="1"/>
</dbReference>
<dbReference type="EMBL" id="JAOPGA020001156">
    <property type="protein sequence ID" value="KAL0485680.1"/>
    <property type="molecule type" value="Genomic_DNA"/>
</dbReference>
<name>A0AAW2Z8E2_9EUKA</name>
<dbReference type="Pfam" id="PF00172">
    <property type="entry name" value="Zn_clus"/>
    <property type="match status" value="1"/>
</dbReference>
<gene>
    <name evidence="2" type="ORF">AKO1_003333</name>
</gene>
<dbReference type="SUPFAM" id="SSF57701">
    <property type="entry name" value="Zn2/Cys6 DNA-binding domain"/>
    <property type="match status" value="1"/>
</dbReference>
<protein>
    <recommendedName>
        <fullName evidence="1">Zn(2)-C6 fungal-type domain-containing protein</fullName>
    </recommendedName>
</protein>
<sequence>MLPGQIETLAKSSCITCRRQHKRCDKKLPSCGLCCKRRKTCVYDNKVQFVEERTKKRLEDHLPGILSGVDIKTILANIITYNMPVVTEEAITKAQIIIERDREGVQVNDPSISPEELGVVYYVYAMLSKYWGLPEDSGKYFEKARTLVAPCIDTITNNYTTAGCCCYLASYCVVDADFPRAAVYASLVKHFIDNQMQRNALDPRLLFIQHEYSAVMQLLDNQKDMQLILKRYTERCYSIKTMYGQNPHFPQSPFLTEMFSQEQVEALYSDICTNTNNSLPLGLNGLTTISNMFQEVFNPTNHMLQMKHWVTSIVIHGAFMEFYKNNGHHVNARREADYITRMIIDNKVIFKMIGFIIDAAANIHLEDFESGSEDRDVLLQILKDDYTAVKNISNSSNLWLYRLNDLKSRLEEVIWEYTNQQNIIKNQQSSAVCDVYEETDFLTLNLTSILEDGYNTGLFENEFEGLVESLL</sequence>
<evidence type="ECO:0000313" key="3">
    <source>
        <dbReference type="Proteomes" id="UP001431209"/>
    </source>
</evidence>
<dbReference type="GO" id="GO:0000981">
    <property type="term" value="F:DNA-binding transcription factor activity, RNA polymerase II-specific"/>
    <property type="evidence" value="ECO:0007669"/>
    <property type="project" value="InterPro"/>
</dbReference>
<dbReference type="PROSITE" id="PS00463">
    <property type="entry name" value="ZN2_CY6_FUNGAL_1"/>
    <property type="match status" value="1"/>
</dbReference>
<dbReference type="InterPro" id="IPR036864">
    <property type="entry name" value="Zn2-C6_fun-type_DNA-bd_sf"/>
</dbReference>
<evidence type="ECO:0000313" key="2">
    <source>
        <dbReference type="EMBL" id="KAL0485680.1"/>
    </source>
</evidence>
<accession>A0AAW2Z8E2</accession>
<feature type="domain" description="Zn(2)-C6 fungal-type" evidence="1">
    <location>
        <begin position="13"/>
        <end position="43"/>
    </location>
</feature>
<dbReference type="CDD" id="cd00067">
    <property type="entry name" value="GAL4"/>
    <property type="match status" value="1"/>
</dbReference>
<evidence type="ECO:0000259" key="1">
    <source>
        <dbReference type="PROSITE" id="PS50048"/>
    </source>
</evidence>
<keyword evidence="3" id="KW-1185">Reference proteome</keyword>
<dbReference type="GO" id="GO:0008270">
    <property type="term" value="F:zinc ion binding"/>
    <property type="evidence" value="ECO:0007669"/>
    <property type="project" value="InterPro"/>
</dbReference>
<dbReference type="SMART" id="SM00066">
    <property type="entry name" value="GAL4"/>
    <property type="match status" value="1"/>
</dbReference>
<comment type="caution">
    <text evidence="2">The sequence shown here is derived from an EMBL/GenBank/DDBJ whole genome shotgun (WGS) entry which is preliminary data.</text>
</comment>
<reference evidence="2 3" key="1">
    <citation type="submission" date="2024-03" db="EMBL/GenBank/DDBJ databases">
        <title>The Acrasis kona genome and developmental transcriptomes reveal deep origins of eukaryotic multicellular pathways.</title>
        <authorList>
            <person name="Sheikh S."/>
            <person name="Fu C.-J."/>
            <person name="Brown M.W."/>
            <person name="Baldauf S.L."/>
        </authorList>
    </citation>
    <scope>NUCLEOTIDE SEQUENCE [LARGE SCALE GENOMIC DNA]</scope>
    <source>
        <strain evidence="2 3">ATCC MYA-3509</strain>
    </source>
</reference>
<dbReference type="Proteomes" id="UP001431209">
    <property type="component" value="Unassembled WGS sequence"/>
</dbReference>